<name>B8C998_THAPS</name>
<accession>B8C998</accession>
<keyword evidence="1" id="KW-0863">Zinc-finger</keyword>
<feature type="domain" description="RING-type" evidence="3">
    <location>
        <begin position="23"/>
        <end position="85"/>
    </location>
</feature>
<keyword evidence="1" id="KW-0862">Zinc</keyword>
<dbReference type="SUPFAM" id="SSF57850">
    <property type="entry name" value="RING/U-box"/>
    <property type="match status" value="1"/>
</dbReference>
<dbReference type="HOGENOM" id="CLU_564433_0_0_1"/>
<evidence type="ECO:0000256" key="2">
    <source>
        <dbReference type="SAM" id="MobiDB-lite"/>
    </source>
</evidence>
<feature type="region of interest" description="Disordered" evidence="2">
    <location>
        <begin position="231"/>
        <end position="269"/>
    </location>
</feature>
<reference evidence="4 5" key="2">
    <citation type="journal article" date="2008" name="Nature">
        <title>The Phaeodactylum genome reveals the evolutionary history of diatom genomes.</title>
        <authorList>
            <person name="Bowler C."/>
            <person name="Allen A.E."/>
            <person name="Badger J.H."/>
            <person name="Grimwood J."/>
            <person name="Jabbari K."/>
            <person name="Kuo A."/>
            <person name="Maheswari U."/>
            <person name="Martens C."/>
            <person name="Maumus F."/>
            <person name="Otillar R.P."/>
            <person name="Rayko E."/>
            <person name="Salamov A."/>
            <person name="Vandepoele K."/>
            <person name="Beszteri B."/>
            <person name="Gruber A."/>
            <person name="Heijde M."/>
            <person name="Katinka M."/>
            <person name="Mock T."/>
            <person name="Valentin K."/>
            <person name="Verret F."/>
            <person name="Berges J.A."/>
            <person name="Brownlee C."/>
            <person name="Cadoret J.P."/>
            <person name="Chiovitti A."/>
            <person name="Choi C.J."/>
            <person name="Coesel S."/>
            <person name="De Martino A."/>
            <person name="Detter J.C."/>
            <person name="Durkin C."/>
            <person name="Falciatore A."/>
            <person name="Fournet J."/>
            <person name="Haruta M."/>
            <person name="Huysman M.J."/>
            <person name="Jenkins B.D."/>
            <person name="Jiroutova K."/>
            <person name="Jorgensen R.E."/>
            <person name="Joubert Y."/>
            <person name="Kaplan A."/>
            <person name="Kroger N."/>
            <person name="Kroth P.G."/>
            <person name="La Roche J."/>
            <person name="Lindquist E."/>
            <person name="Lommer M."/>
            <person name="Martin-Jezequel V."/>
            <person name="Lopez P.J."/>
            <person name="Lucas S."/>
            <person name="Mangogna M."/>
            <person name="McGinnis K."/>
            <person name="Medlin L.K."/>
            <person name="Montsant A."/>
            <person name="Oudot-Le Secq M.P."/>
            <person name="Napoli C."/>
            <person name="Obornik M."/>
            <person name="Parker M.S."/>
            <person name="Petit J.L."/>
            <person name="Porcel B.M."/>
            <person name="Poulsen N."/>
            <person name="Robison M."/>
            <person name="Rychlewski L."/>
            <person name="Rynearson T.A."/>
            <person name="Schmutz J."/>
            <person name="Shapiro H."/>
            <person name="Siaut M."/>
            <person name="Stanley M."/>
            <person name="Sussman M.R."/>
            <person name="Taylor A.R."/>
            <person name="Vardi A."/>
            <person name="von Dassow P."/>
            <person name="Vyverman W."/>
            <person name="Willis A."/>
            <person name="Wyrwicz L.S."/>
            <person name="Rokhsar D.S."/>
            <person name="Weissenbach J."/>
            <person name="Armbrust E.V."/>
            <person name="Green B.R."/>
            <person name="Van de Peer Y."/>
            <person name="Grigoriev I.V."/>
        </authorList>
    </citation>
    <scope>NUCLEOTIDE SEQUENCE [LARGE SCALE GENOMIC DNA]</scope>
    <source>
        <strain evidence="4 5">CCMP1335</strain>
    </source>
</reference>
<dbReference type="EMBL" id="CM000646">
    <property type="protein sequence ID" value="EED89817.1"/>
    <property type="molecule type" value="Genomic_DNA"/>
</dbReference>
<dbReference type="InterPro" id="IPR013083">
    <property type="entry name" value="Znf_RING/FYVE/PHD"/>
</dbReference>
<dbReference type="RefSeq" id="XP_002292621.1">
    <property type="nucleotide sequence ID" value="XM_002292585.1"/>
</dbReference>
<dbReference type="InterPro" id="IPR001841">
    <property type="entry name" value="Znf_RING"/>
</dbReference>
<reference evidence="4 5" key="1">
    <citation type="journal article" date="2004" name="Science">
        <title>The genome of the diatom Thalassiosira pseudonana: ecology, evolution, and metabolism.</title>
        <authorList>
            <person name="Armbrust E.V."/>
            <person name="Berges J.A."/>
            <person name="Bowler C."/>
            <person name="Green B.R."/>
            <person name="Martinez D."/>
            <person name="Putnam N.H."/>
            <person name="Zhou S."/>
            <person name="Allen A.E."/>
            <person name="Apt K.E."/>
            <person name="Bechner M."/>
            <person name="Brzezinski M.A."/>
            <person name="Chaal B.K."/>
            <person name="Chiovitti A."/>
            <person name="Davis A.K."/>
            <person name="Demarest M.S."/>
            <person name="Detter J.C."/>
            <person name="Glavina T."/>
            <person name="Goodstein D."/>
            <person name="Hadi M.Z."/>
            <person name="Hellsten U."/>
            <person name="Hildebrand M."/>
            <person name="Jenkins B.D."/>
            <person name="Jurka J."/>
            <person name="Kapitonov V.V."/>
            <person name="Kroger N."/>
            <person name="Lau W.W."/>
            <person name="Lane T.W."/>
            <person name="Larimer F.W."/>
            <person name="Lippmeier J.C."/>
            <person name="Lucas S."/>
            <person name="Medina M."/>
            <person name="Montsant A."/>
            <person name="Obornik M."/>
            <person name="Parker M.S."/>
            <person name="Palenik B."/>
            <person name="Pazour G.J."/>
            <person name="Richardson P.M."/>
            <person name="Rynearson T.A."/>
            <person name="Saito M.A."/>
            <person name="Schwartz D.C."/>
            <person name="Thamatrakoln K."/>
            <person name="Valentin K."/>
            <person name="Vardi A."/>
            <person name="Wilkerson F.P."/>
            <person name="Rokhsar D.S."/>
        </authorList>
    </citation>
    <scope>NUCLEOTIDE SEQUENCE [LARGE SCALE GENOMIC DNA]</scope>
    <source>
        <strain evidence="4 5">CCMP1335</strain>
    </source>
</reference>
<dbReference type="GO" id="GO:0008270">
    <property type="term" value="F:zinc ion binding"/>
    <property type="evidence" value="ECO:0007669"/>
    <property type="project" value="UniProtKB-KW"/>
</dbReference>
<organism evidence="4 5">
    <name type="scientific">Thalassiosira pseudonana</name>
    <name type="common">Marine diatom</name>
    <name type="synonym">Cyclotella nana</name>
    <dbReference type="NCBI Taxonomy" id="35128"/>
    <lineage>
        <taxon>Eukaryota</taxon>
        <taxon>Sar</taxon>
        <taxon>Stramenopiles</taxon>
        <taxon>Ochrophyta</taxon>
        <taxon>Bacillariophyta</taxon>
        <taxon>Coscinodiscophyceae</taxon>
        <taxon>Thalassiosirophycidae</taxon>
        <taxon>Thalassiosirales</taxon>
        <taxon>Thalassiosiraceae</taxon>
        <taxon>Thalassiosira</taxon>
    </lineage>
</organism>
<dbReference type="PaxDb" id="35128-Thaps24150"/>
<dbReference type="Gene3D" id="3.30.40.10">
    <property type="entry name" value="Zinc/RING finger domain, C3HC4 (zinc finger)"/>
    <property type="match status" value="1"/>
</dbReference>
<keyword evidence="1" id="KW-0479">Metal-binding</keyword>
<sequence length="484" mass="52608">MTDDNENNTASSTNDGAEEDNSCPICLDNMSNPDILHPIQCPTKCNFNFCIHCMSSLLSSSKDDYQMASDGNRHVKVHLNCPNCRADISKTIEGTIKQRRKAAAEAMQSVPDSELSAKELQCKYWKDGDDLILGADKTSKPSGEEPLEIDTTLFGGLEFAMSEQEQKYVTKLMTSGYPDQLCQGAQILAGVSELLRKGKTPAMQNNTNDNTRATPPNSAAAATVRTTAMLQGGRSNTPGIGPSRTRDGGEPPVSNFQRQMEQKARDKLRRPLPTRMPLSVTLSTAEFEKMALHSRQEAGLVDPSISGGSDKKLWWRGLLGDATGLKGNATLKFVDDQWDGTIADAFARAQIGPQAGNRKKATVQGRVTTKNPVERMSINKILAIGENEKREKHDNNGSREGMLQPSRTQRVLVASVRGQAGKSGIMKGDVVTHVNGEVFIGDAAALNALLVNSYEEQGKEGVVMIVVNAEECTAEALRLRSRVR</sequence>
<dbReference type="eggNOG" id="ENOG502RRCN">
    <property type="taxonomic scope" value="Eukaryota"/>
</dbReference>
<dbReference type="Proteomes" id="UP000001449">
    <property type="component" value="Chromosome 10"/>
</dbReference>
<protein>
    <recommendedName>
        <fullName evidence="3">RING-type domain-containing protein</fullName>
    </recommendedName>
</protein>
<evidence type="ECO:0000259" key="3">
    <source>
        <dbReference type="PROSITE" id="PS50089"/>
    </source>
</evidence>
<evidence type="ECO:0000313" key="5">
    <source>
        <dbReference type="Proteomes" id="UP000001449"/>
    </source>
</evidence>
<dbReference type="InParanoid" id="B8C998"/>
<gene>
    <name evidence="4" type="ORF">THAPSDRAFT_24150</name>
</gene>
<evidence type="ECO:0000256" key="1">
    <source>
        <dbReference type="PROSITE-ProRule" id="PRU00175"/>
    </source>
</evidence>
<evidence type="ECO:0000313" key="4">
    <source>
        <dbReference type="EMBL" id="EED89817.1"/>
    </source>
</evidence>
<dbReference type="KEGG" id="tps:THAPSDRAFT_24150"/>
<dbReference type="PROSITE" id="PS50089">
    <property type="entry name" value="ZF_RING_2"/>
    <property type="match status" value="1"/>
</dbReference>
<dbReference type="GO" id="GO:0043161">
    <property type="term" value="P:proteasome-mediated ubiquitin-dependent protein catabolic process"/>
    <property type="evidence" value="ECO:0000318"/>
    <property type="project" value="GO_Central"/>
</dbReference>
<dbReference type="GeneID" id="7451083"/>
<keyword evidence="5" id="KW-1185">Reference proteome</keyword>
<dbReference type="GO" id="GO:0061630">
    <property type="term" value="F:ubiquitin protein ligase activity"/>
    <property type="evidence" value="ECO:0000318"/>
    <property type="project" value="GO_Central"/>
</dbReference>
<proteinExistence type="predicted"/>
<dbReference type="GO" id="GO:0012505">
    <property type="term" value="C:endomembrane system"/>
    <property type="evidence" value="ECO:0000318"/>
    <property type="project" value="GO_Central"/>
</dbReference>
<dbReference type="AlphaFoldDB" id="B8C998"/>